<proteinExistence type="predicted"/>
<dbReference type="EMBL" id="CP104965">
    <property type="protein sequence ID" value="UXN68728.1"/>
    <property type="molecule type" value="Genomic_DNA"/>
</dbReference>
<reference evidence="2 3" key="1">
    <citation type="submission" date="2022-09" db="EMBL/GenBank/DDBJ databases">
        <title>Interaction between co-microsymbionts with complementary sets of symbiotic genes in legume-rhizobium systems.</title>
        <authorList>
            <person name="Safronova V."/>
            <person name="Sazanova A."/>
            <person name="Afonin A."/>
            <person name="Chirak E."/>
        </authorList>
    </citation>
    <scope>NUCLEOTIDE SEQUENCE [LARGE SCALE GENOMIC DNA]</scope>
    <source>
        <strain evidence="2 3">A18/4-1</strain>
    </source>
</reference>
<feature type="chain" id="PRO_5045425870" evidence="1">
    <location>
        <begin position="21"/>
        <end position="117"/>
    </location>
</feature>
<dbReference type="Proteomes" id="UP001061862">
    <property type="component" value="Chromosome"/>
</dbReference>
<gene>
    <name evidence="2" type="ORF">N8A98_15930</name>
</gene>
<name>A0ABY6CFB0_9HYPH</name>
<protein>
    <submittedName>
        <fullName evidence="2">Uncharacterized protein</fullName>
    </submittedName>
</protein>
<dbReference type="RefSeq" id="WP_262166704.1">
    <property type="nucleotide sequence ID" value="NZ_CP104965.1"/>
</dbReference>
<keyword evidence="3" id="KW-1185">Reference proteome</keyword>
<evidence type="ECO:0000313" key="3">
    <source>
        <dbReference type="Proteomes" id="UP001061862"/>
    </source>
</evidence>
<feature type="signal peptide" evidence="1">
    <location>
        <begin position="1"/>
        <end position="20"/>
    </location>
</feature>
<evidence type="ECO:0000313" key="2">
    <source>
        <dbReference type="EMBL" id="UXN68728.1"/>
    </source>
</evidence>
<keyword evidence="1" id="KW-0732">Signal</keyword>
<organism evidence="2 3">
    <name type="scientific">Devosia neptuniae</name>
    <dbReference type="NCBI Taxonomy" id="191302"/>
    <lineage>
        <taxon>Bacteria</taxon>
        <taxon>Pseudomonadati</taxon>
        <taxon>Pseudomonadota</taxon>
        <taxon>Alphaproteobacteria</taxon>
        <taxon>Hyphomicrobiales</taxon>
        <taxon>Devosiaceae</taxon>
        <taxon>Devosia</taxon>
    </lineage>
</organism>
<evidence type="ECO:0000256" key="1">
    <source>
        <dbReference type="SAM" id="SignalP"/>
    </source>
</evidence>
<accession>A0ABY6CFB0</accession>
<sequence length="117" mass="12488">MRIIALTTIFAALSIAPVLADDVPANLNGHWAIDGACDNADNSVHIEGNMLALGTGEPLAVVFYPDDSPSGNGAIHWEEEGSVDNFEYVPDSDELIYNAEGYGMGDAKPSLYKRCKS</sequence>